<evidence type="ECO:0000313" key="8">
    <source>
        <dbReference type="Proteomes" id="UP001501584"/>
    </source>
</evidence>
<comment type="similarity">
    <text evidence="1 6">Belongs to the truncated hemoglobin family. Group I subfamily.</text>
</comment>
<accession>A0ABN3F655</accession>
<dbReference type="InterPro" id="IPR009050">
    <property type="entry name" value="Globin-like_sf"/>
</dbReference>
<dbReference type="Gene3D" id="1.10.490.10">
    <property type="entry name" value="Globins"/>
    <property type="match status" value="1"/>
</dbReference>
<evidence type="ECO:0000313" key="7">
    <source>
        <dbReference type="EMBL" id="GAA2316861.1"/>
    </source>
</evidence>
<dbReference type="SUPFAM" id="SSF46458">
    <property type="entry name" value="Globin-like"/>
    <property type="match status" value="1"/>
</dbReference>
<evidence type="ECO:0000256" key="3">
    <source>
        <dbReference type="ARBA" id="ARBA00022617"/>
    </source>
</evidence>
<comment type="caution">
    <text evidence="7">The sequence shown here is derived from an EMBL/GenBank/DDBJ whole genome shotgun (WGS) entry which is preliminary data.</text>
</comment>
<keyword evidence="6" id="KW-0561">Oxygen transport</keyword>
<dbReference type="InterPro" id="IPR012292">
    <property type="entry name" value="Globin/Proto"/>
</dbReference>
<organism evidence="7 8">
    <name type="scientific">Glycomyces rutgersensis</name>
    <dbReference type="NCBI Taxonomy" id="58115"/>
    <lineage>
        <taxon>Bacteria</taxon>
        <taxon>Bacillati</taxon>
        <taxon>Actinomycetota</taxon>
        <taxon>Actinomycetes</taxon>
        <taxon>Glycomycetales</taxon>
        <taxon>Glycomycetaceae</taxon>
        <taxon>Glycomyces</taxon>
    </lineage>
</organism>
<gene>
    <name evidence="7" type="ORF">GCM10010403_02120</name>
</gene>
<evidence type="ECO:0000256" key="6">
    <source>
        <dbReference type="PIRNR" id="PIRNR002030"/>
    </source>
</evidence>
<evidence type="ECO:0000256" key="2">
    <source>
        <dbReference type="ARBA" id="ARBA00022448"/>
    </source>
</evidence>
<dbReference type="InterPro" id="IPR016339">
    <property type="entry name" value="Hemoglobin_trunc_I"/>
</dbReference>
<evidence type="ECO:0000256" key="1">
    <source>
        <dbReference type="ARBA" id="ARBA00009660"/>
    </source>
</evidence>
<dbReference type="CDD" id="cd00454">
    <property type="entry name" value="TrHb1_N"/>
    <property type="match status" value="1"/>
</dbReference>
<dbReference type="PIRSF" id="PIRSF002030">
    <property type="entry name" value="Globin_Protozoa/Cyanobacteria"/>
    <property type="match status" value="1"/>
</dbReference>
<dbReference type="Proteomes" id="UP001501584">
    <property type="component" value="Unassembled WGS sequence"/>
</dbReference>
<dbReference type="EMBL" id="BAAASX010000001">
    <property type="protein sequence ID" value="GAA2316861.1"/>
    <property type="molecule type" value="Genomic_DNA"/>
</dbReference>
<name>A0ABN3F655_9ACTN</name>
<dbReference type="Pfam" id="PF01152">
    <property type="entry name" value="Bac_globin"/>
    <property type="match status" value="1"/>
</dbReference>
<evidence type="ECO:0000256" key="4">
    <source>
        <dbReference type="ARBA" id="ARBA00022723"/>
    </source>
</evidence>
<dbReference type="InterPro" id="IPR001486">
    <property type="entry name" value="Hemoglobin_trunc"/>
</dbReference>
<comment type="cofactor">
    <cofactor evidence="6">
        <name>heme</name>
        <dbReference type="ChEBI" id="CHEBI:30413"/>
    </cofactor>
</comment>
<evidence type="ECO:0000256" key="5">
    <source>
        <dbReference type="ARBA" id="ARBA00023004"/>
    </source>
</evidence>
<keyword evidence="3 6" id="KW-0349">Heme</keyword>
<sequence>MLGGMTETQAPDTIFDRIGGEAAVEAVVEIFYGKVLGDPELKDYFAATDIEGLKRHQARFVGMALGATRPYSGRSMQKAHEGMGITEADFNLVVGHLAAALTEAGVDGPTIEAIAEKLVPLKGDIVTA</sequence>
<keyword evidence="2 6" id="KW-0813">Transport</keyword>
<proteinExistence type="inferred from homology"/>
<reference evidence="7 8" key="1">
    <citation type="journal article" date="2019" name="Int. J. Syst. Evol. Microbiol.">
        <title>The Global Catalogue of Microorganisms (GCM) 10K type strain sequencing project: providing services to taxonomists for standard genome sequencing and annotation.</title>
        <authorList>
            <consortium name="The Broad Institute Genomics Platform"/>
            <consortium name="The Broad Institute Genome Sequencing Center for Infectious Disease"/>
            <person name="Wu L."/>
            <person name="Ma J."/>
        </authorList>
    </citation>
    <scope>NUCLEOTIDE SEQUENCE [LARGE SCALE GENOMIC DNA]</scope>
    <source>
        <strain evidence="7 8">JCM 6238</strain>
    </source>
</reference>
<keyword evidence="8" id="KW-1185">Reference proteome</keyword>
<keyword evidence="4 6" id="KW-0479">Metal-binding</keyword>
<keyword evidence="5 6" id="KW-0408">Iron</keyword>
<protein>
    <recommendedName>
        <fullName evidence="6">Group 1 truncated hemoglobin</fullName>
    </recommendedName>
</protein>